<organism evidence="2 3">
    <name type="scientific">Candidatus Acutalibacter ornithocaccae</name>
    <dbReference type="NCBI Taxonomy" id="2838416"/>
    <lineage>
        <taxon>Bacteria</taxon>
        <taxon>Bacillati</taxon>
        <taxon>Bacillota</taxon>
        <taxon>Clostridia</taxon>
        <taxon>Eubacteriales</taxon>
        <taxon>Acutalibacteraceae</taxon>
        <taxon>Acutalibacter</taxon>
    </lineage>
</organism>
<dbReference type="AlphaFoldDB" id="A0A9D2RZB0"/>
<dbReference type="Proteomes" id="UP000824214">
    <property type="component" value="Unassembled WGS sequence"/>
</dbReference>
<dbReference type="InterPro" id="IPR045515">
    <property type="entry name" value="DUF6440"/>
</dbReference>
<evidence type="ECO:0000313" key="2">
    <source>
        <dbReference type="EMBL" id="HJB37519.1"/>
    </source>
</evidence>
<reference evidence="2" key="2">
    <citation type="submission" date="2021-04" db="EMBL/GenBank/DDBJ databases">
        <authorList>
            <person name="Gilroy R."/>
        </authorList>
    </citation>
    <scope>NUCLEOTIDE SEQUENCE</scope>
    <source>
        <strain evidence="2">ChiBcolR8-3208</strain>
    </source>
</reference>
<proteinExistence type="predicted"/>
<sequence length="65" mass="7131">MLEIQPGRFVLKSRESLHGRELDVVVDSQTGVNYVTYLASSSAPLSPLLDKDGKPLVDKLPLEHA</sequence>
<evidence type="ECO:0000259" key="1">
    <source>
        <dbReference type="Pfam" id="PF20037"/>
    </source>
</evidence>
<reference evidence="2" key="1">
    <citation type="journal article" date="2021" name="PeerJ">
        <title>Extensive microbial diversity within the chicken gut microbiome revealed by metagenomics and culture.</title>
        <authorList>
            <person name="Gilroy R."/>
            <person name="Ravi A."/>
            <person name="Getino M."/>
            <person name="Pursley I."/>
            <person name="Horton D.L."/>
            <person name="Alikhan N.F."/>
            <person name="Baker D."/>
            <person name="Gharbi K."/>
            <person name="Hall N."/>
            <person name="Watson M."/>
            <person name="Adriaenssens E.M."/>
            <person name="Foster-Nyarko E."/>
            <person name="Jarju S."/>
            <person name="Secka A."/>
            <person name="Antonio M."/>
            <person name="Oren A."/>
            <person name="Chaudhuri R.R."/>
            <person name="La Ragione R."/>
            <person name="Hildebrand F."/>
            <person name="Pallen M.J."/>
        </authorList>
    </citation>
    <scope>NUCLEOTIDE SEQUENCE</scope>
    <source>
        <strain evidence="2">ChiBcolR8-3208</strain>
    </source>
</reference>
<gene>
    <name evidence="2" type="ORF">H9942_05570</name>
</gene>
<protein>
    <recommendedName>
        <fullName evidence="1">DUF6440 domain-containing protein</fullName>
    </recommendedName>
</protein>
<name>A0A9D2RZB0_9FIRM</name>
<comment type="caution">
    <text evidence="2">The sequence shown here is derived from an EMBL/GenBank/DDBJ whole genome shotgun (WGS) entry which is preliminary data.</text>
</comment>
<dbReference type="Pfam" id="PF20037">
    <property type="entry name" value="DUF6440"/>
    <property type="match status" value="1"/>
</dbReference>
<feature type="domain" description="DUF6440" evidence="1">
    <location>
        <begin position="8"/>
        <end position="58"/>
    </location>
</feature>
<dbReference type="EMBL" id="DWXZ01000116">
    <property type="protein sequence ID" value="HJB37519.1"/>
    <property type="molecule type" value="Genomic_DNA"/>
</dbReference>
<evidence type="ECO:0000313" key="3">
    <source>
        <dbReference type="Proteomes" id="UP000824214"/>
    </source>
</evidence>
<accession>A0A9D2RZB0</accession>